<dbReference type="EMBL" id="UGYW01000002">
    <property type="protein sequence ID" value="SUJ19422.1"/>
    <property type="molecule type" value="Genomic_DNA"/>
</dbReference>
<sequence>MEKTIEIQTYIEQLFTIKGVKIAEAKKKLFDEFVQEALNTKAVQTIIELQSALMDKWQLKNHIADIIAKPLIIPNATCGKSYQAQIKPEQLDLDEMIFTEWKGLQEIGLHFNAEHRTIEGTPGQSGELKFILLFKTAAEDKDTAPNEKIISLVVNPDPKTLWKNLPSDREGIFWKEDHVQYFGKLGEKHVVASSDRGRSHQNAGSFRDDDMAFKHIESIGWSVAAVSDGAGSYSMSRKGAQIACTSVIDYFENQLDQETFQAFENKINQYNSTRDVNLLKEIDVLSKQNLYKAVLYVHNKIKETAEQTRQSDPAQFQNPRIKNPSDYFHATLIFTLFKKYEFGYVVLSFGVGDCPIAIMNTEQTETTLLNWLDVGEFGGGTRFITQADIFHSKEHPMASRFNFKIYPDFSYLFMMTDGIYDPKFVVEANLEKHENWIIFLEDLKGQNEENTPVELSARNPEITQQLSRWMEFWSTGNHDDRTLAIIF</sequence>
<accession>A0A380CH14</accession>
<dbReference type="RefSeq" id="WP_115170627.1">
    <property type="nucleotide sequence ID" value="NZ_UGYW01000002.1"/>
</dbReference>
<dbReference type="Gene3D" id="3.60.40.10">
    <property type="entry name" value="PPM-type phosphatase domain"/>
    <property type="match status" value="1"/>
</dbReference>
<dbReference type="InterPro" id="IPR036457">
    <property type="entry name" value="PPM-type-like_dom_sf"/>
</dbReference>
<dbReference type="Pfam" id="PF13672">
    <property type="entry name" value="PP2C_2"/>
    <property type="match status" value="1"/>
</dbReference>
<protein>
    <recommendedName>
        <fullName evidence="1">PPM-type phosphatase domain-containing protein</fullName>
    </recommendedName>
</protein>
<evidence type="ECO:0000313" key="2">
    <source>
        <dbReference type="EMBL" id="SUJ19422.1"/>
    </source>
</evidence>
<proteinExistence type="predicted"/>
<reference evidence="2 3" key="1">
    <citation type="submission" date="2018-06" db="EMBL/GenBank/DDBJ databases">
        <authorList>
            <consortium name="Pathogen Informatics"/>
            <person name="Doyle S."/>
        </authorList>
    </citation>
    <scope>NUCLEOTIDE SEQUENCE [LARGE SCALE GENOMIC DNA]</scope>
    <source>
        <strain evidence="2 3">NCTC11388</strain>
    </source>
</reference>
<evidence type="ECO:0000313" key="3">
    <source>
        <dbReference type="Proteomes" id="UP000254893"/>
    </source>
</evidence>
<organism evidence="2 3">
    <name type="scientific">Sphingobacterium spiritivorum</name>
    <name type="common">Flavobacterium spiritivorum</name>
    <dbReference type="NCBI Taxonomy" id="258"/>
    <lineage>
        <taxon>Bacteria</taxon>
        <taxon>Pseudomonadati</taxon>
        <taxon>Bacteroidota</taxon>
        <taxon>Sphingobacteriia</taxon>
        <taxon>Sphingobacteriales</taxon>
        <taxon>Sphingobacteriaceae</taxon>
        <taxon>Sphingobacterium</taxon>
    </lineage>
</organism>
<name>A0A380CH14_SPHSI</name>
<evidence type="ECO:0000259" key="1">
    <source>
        <dbReference type="Pfam" id="PF13672"/>
    </source>
</evidence>
<feature type="domain" description="PPM-type phosphatase" evidence="1">
    <location>
        <begin position="196"/>
        <end position="451"/>
    </location>
</feature>
<dbReference type="Proteomes" id="UP000254893">
    <property type="component" value="Unassembled WGS sequence"/>
</dbReference>
<gene>
    <name evidence="2" type="ORF">NCTC11388_02894</name>
</gene>
<dbReference type="SUPFAM" id="SSF81606">
    <property type="entry name" value="PP2C-like"/>
    <property type="match status" value="1"/>
</dbReference>
<dbReference type="AlphaFoldDB" id="A0A380CH14"/>
<dbReference type="InterPro" id="IPR001932">
    <property type="entry name" value="PPM-type_phosphatase-like_dom"/>
</dbReference>